<dbReference type="Pfam" id="PF00532">
    <property type="entry name" value="Peripla_BP_1"/>
    <property type="match status" value="1"/>
</dbReference>
<name>A0A1C6IJU0_9FIRM</name>
<keyword evidence="2" id="KW-0238">DNA-binding</keyword>
<dbReference type="CDD" id="cd01392">
    <property type="entry name" value="HTH_LacI"/>
    <property type="match status" value="1"/>
</dbReference>
<evidence type="ECO:0000256" key="1">
    <source>
        <dbReference type="ARBA" id="ARBA00023015"/>
    </source>
</evidence>
<reference evidence="5" key="1">
    <citation type="submission" date="2015-09" db="EMBL/GenBank/DDBJ databases">
        <authorList>
            <consortium name="Pathogen Informatics"/>
        </authorList>
    </citation>
    <scope>NUCLEOTIDE SEQUENCE</scope>
    <source>
        <strain evidence="5">2789STDY5834896</strain>
    </source>
</reference>
<dbReference type="Gene3D" id="3.40.50.2300">
    <property type="match status" value="2"/>
</dbReference>
<dbReference type="CDD" id="cd06267">
    <property type="entry name" value="PBP1_LacI_sugar_binding-like"/>
    <property type="match status" value="1"/>
</dbReference>
<dbReference type="InterPro" id="IPR000843">
    <property type="entry name" value="HTH_LacI"/>
</dbReference>
<evidence type="ECO:0000256" key="3">
    <source>
        <dbReference type="ARBA" id="ARBA00023163"/>
    </source>
</evidence>
<evidence type="ECO:0000256" key="2">
    <source>
        <dbReference type="ARBA" id="ARBA00023125"/>
    </source>
</evidence>
<evidence type="ECO:0000259" key="4">
    <source>
        <dbReference type="PROSITE" id="PS50932"/>
    </source>
</evidence>
<dbReference type="GO" id="GO:0003700">
    <property type="term" value="F:DNA-binding transcription factor activity"/>
    <property type="evidence" value="ECO:0007669"/>
    <property type="project" value="TreeGrafter"/>
</dbReference>
<dbReference type="PANTHER" id="PTHR30146">
    <property type="entry name" value="LACI-RELATED TRANSCRIPTIONAL REPRESSOR"/>
    <property type="match status" value="1"/>
</dbReference>
<dbReference type="InterPro" id="IPR001761">
    <property type="entry name" value="Peripla_BP/Lac1_sug-bd_dom"/>
</dbReference>
<dbReference type="GO" id="GO:0000976">
    <property type="term" value="F:transcription cis-regulatory region binding"/>
    <property type="evidence" value="ECO:0007669"/>
    <property type="project" value="TreeGrafter"/>
</dbReference>
<dbReference type="Gene3D" id="1.10.260.40">
    <property type="entry name" value="lambda repressor-like DNA-binding domains"/>
    <property type="match status" value="1"/>
</dbReference>
<proteinExistence type="predicted"/>
<dbReference type="PROSITE" id="PS00356">
    <property type="entry name" value="HTH_LACI_1"/>
    <property type="match status" value="1"/>
</dbReference>
<gene>
    <name evidence="5" type="primary">cytR_1</name>
    <name evidence="5" type="ORF">SAMEA3545359_01497</name>
</gene>
<evidence type="ECO:0000313" key="5">
    <source>
        <dbReference type="EMBL" id="SCJ70141.1"/>
    </source>
</evidence>
<keyword evidence="1" id="KW-0805">Transcription regulation</keyword>
<keyword evidence="3" id="KW-0804">Transcription</keyword>
<dbReference type="PROSITE" id="PS50932">
    <property type="entry name" value="HTH_LACI_2"/>
    <property type="match status" value="1"/>
</dbReference>
<feature type="domain" description="HTH lacI-type" evidence="4">
    <location>
        <begin position="4"/>
        <end position="59"/>
    </location>
</feature>
<dbReference type="SUPFAM" id="SSF53822">
    <property type="entry name" value="Periplasmic binding protein-like I"/>
    <property type="match status" value="1"/>
</dbReference>
<dbReference type="EMBL" id="FMHG01000001">
    <property type="protein sequence ID" value="SCJ70141.1"/>
    <property type="molecule type" value="Genomic_DNA"/>
</dbReference>
<protein>
    <submittedName>
        <fullName evidence="5">HTH-type transcriptional repressor CytR</fullName>
    </submittedName>
</protein>
<dbReference type="InterPro" id="IPR028082">
    <property type="entry name" value="Peripla_BP_I"/>
</dbReference>
<dbReference type="Pfam" id="PF00356">
    <property type="entry name" value="LacI"/>
    <property type="match status" value="1"/>
</dbReference>
<dbReference type="InterPro" id="IPR010982">
    <property type="entry name" value="Lambda_DNA-bd_dom_sf"/>
</dbReference>
<accession>A0A1C6IJU0</accession>
<dbReference type="SMART" id="SM00354">
    <property type="entry name" value="HTH_LACI"/>
    <property type="match status" value="1"/>
</dbReference>
<dbReference type="PANTHER" id="PTHR30146:SF109">
    <property type="entry name" value="HTH-TYPE TRANSCRIPTIONAL REGULATOR GALS"/>
    <property type="match status" value="1"/>
</dbReference>
<dbReference type="PRINTS" id="PR00036">
    <property type="entry name" value="HTHLACI"/>
</dbReference>
<dbReference type="SUPFAM" id="SSF47413">
    <property type="entry name" value="lambda repressor-like DNA-binding domains"/>
    <property type="match status" value="1"/>
</dbReference>
<sequence>MKKKTMKDIAMEAGVSITTVSKILNNVDMHISEATRERVLGIVQKYHYVPNEIAKGLRRKSSNMIGVVTYDIADPYIAKIVTGIESACRAKGISVLICNTDTEKSSELDSFRFLHSKMVDGIIFLRSLSSENAESISQFKIPIVVVDHGFSTDISDVGIVDVNSHAAAYKATELLIRKGCRQISYIGPSPSTGSTRIEGYINALKDCGREIRADLIYQQGDFSSETGLHGIASLFSGGCIDGVLCGNDLIAAGALLALSEKRLRVPEDVKVVSIDNISISQYLNPPLTTVDLHGREVGVESAEMLMSRIQNDVPLGEKFIDCEIVSRKSV</sequence>
<dbReference type="AlphaFoldDB" id="A0A1C6IJU0"/>
<organism evidence="5">
    <name type="scientific">uncultured Anaerotruncus sp</name>
    <dbReference type="NCBI Taxonomy" id="905011"/>
    <lineage>
        <taxon>Bacteria</taxon>
        <taxon>Bacillati</taxon>
        <taxon>Bacillota</taxon>
        <taxon>Clostridia</taxon>
        <taxon>Eubacteriales</taxon>
        <taxon>Oscillospiraceae</taxon>
        <taxon>Anaerotruncus</taxon>
        <taxon>environmental samples</taxon>
    </lineage>
</organism>